<dbReference type="Pfam" id="PF00732">
    <property type="entry name" value="GMC_oxred_N"/>
    <property type="match status" value="1"/>
</dbReference>
<dbReference type="SUPFAM" id="SSF54373">
    <property type="entry name" value="FAD-linked reductases, C-terminal domain"/>
    <property type="match status" value="1"/>
</dbReference>
<evidence type="ECO:0000313" key="7">
    <source>
        <dbReference type="EMBL" id="KAJ56287.1"/>
    </source>
</evidence>
<gene>
    <name evidence="7" type="ORF">ACMU_11085</name>
</gene>
<dbReference type="AlphaFoldDB" id="A0A037ZL72"/>
<comment type="caution">
    <text evidence="7">The sequence shown here is derived from an EMBL/GenBank/DDBJ whole genome shotgun (WGS) entry which is preliminary data.</text>
</comment>
<evidence type="ECO:0000256" key="5">
    <source>
        <dbReference type="PIRSR" id="PIRSR000137-2"/>
    </source>
</evidence>
<dbReference type="InterPro" id="IPR007867">
    <property type="entry name" value="GMC_OxRtase_C"/>
</dbReference>
<accession>A0A037ZL72</accession>
<dbReference type="Pfam" id="PF05199">
    <property type="entry name" value="GMC_oxred_C"/>
    <property type="match status" value="1"/>
</dbReference>
<evidence type="ECO:0000259" key="6">
    <source>
        <dbReference type="PROSITE" id="PS00624"/>
    </source>
</evidence>
<dbReference type="GO" id="GO:0050660">
    <property type="term" value="F:flavin adenine dinucleotide binding"/>
    <property type="evidence" value="ECO:0007669"/>
    <property type="project" value="InterPro"/>
</dbReference>
<keyword evidence="4 5" id="KW-0274">FAD</keyword>
<comment type="similarity">
    <text evidence="2">Belongs to the GMC oxidoreductase family.</text>
</comment>
<dbReference type="InterPro" id="IPR000172">
    <property type="entry name" value="GMC_OxRdtase_N"/>
</dbReference>
<dbReference type="GO" id="GO:0016614">
    <property type="term" value="F:oxidoreductase activity, acting on CH-OH group of donors"/>
    <property type="evidence" value="ECO:0007669"/>
    <property type="project" value="InterPro"/>
</dbReference>
<dbReference type="InterPro" id="IPR012132">
    <property type="entry name" value="GMC_OxRdtase"/>
</dbReference>
<dbReference type="PANTHER" id="PTHR11552:SF147">
    <property type="entry name" value="CHOLINE DEHYDROGENASE, MITOCHONDRIAL"/>
    <property type="match status" value="1"/>
</dbReference>
<evidence type="ECO:0000256" key="1">
    <source>
        <dbReference type="ARBA" id="ARBA00001974"/>
    </source>
</evidence>
<dbReference type="Proteomes" id="UP000026249">
    <property type="component" value="Unassembled WGS sequence"/>
</dbReference>
<dbReference type="RefSeq" id="WP_035258623.1">
    <property type="nucleotide sequence ID" value="NZ_JFKE01000003.1"/>
</dbReference>
<dbReference type="OrthoDB" id="9785276at2"/>
<organism evidence="7 8">
    <name type="scientific">Actibacterium mucosum KCTC 23349</name>
    <dbReference type="NCBI Taxonomy" id="1454373"/>
    <lineage>
        <taxon>Bacteria</taxon>
        <taxon>Pseudomonadati</taxon>
        <taxon>Pseudomonadota</taxon>
        <taxon>Alphaproteobacteria</taxon>
        <taxon>Rhodobacterales</taxon>
        <taxon>Roseobacteraceae</taxon>
        <taxon>Actibacterium</taxon>
    </lineage>
</organism>
<dbReference type="Gene3D" id="3.30.410.40">
    <property type="match status" value="1"/>
</dbReference>
<dbReference type="SUPFAM" id="SSF51905">
    <property type="entry name" value="FAD/NAD(P)-binding domain"/>
    <property type="match status" value="1"/>
</dbReference>
<dbReference type="Gene3D" id="3.50.50.60">
    <property type="entry name" value="FAD/NAD(P)-binding domain"/>
    <property type="match status" value="1"/>
</dbReference>
<dbReference type="PIRSF" id="PIRSF000137">
    <property type="entry name" value="Alcohol_oxidase"/>
    <property type="match status" value="1"/>
</dbReference>
<dbReference type="InterPro" id="IPR036188">
    <property type="entry name" value="FAD/NAD-bd_sf"/>
</dbReference>
<protein>
    <submittedName>
        <fullName evidence="7">Choline dehydrogenase</fullName>
    </submittedName>
</protein>
<reference evidence="7 8" key="1">
    <citation type="submission" date="2014-03" db="EMBL/GenBank/DDBJ databases">
        <title>Draft Genome Sequence of Actibacterium mucosum KCTC 23349, a Marine Alphaproteobacterium with Complex Ionic Requirements Isolated from Mediterranean Seawater at Malvarrosa Beach, Valencia, Spain.</title>
        <authorList>
            <person name="Arahal D.R."/>
            <person name="Shao Z."/>
            <person name="Lai Q."/>
            <person name="Pujalte M.J."/>
        </authorList>
    </citation>
    <scope>NUCLEOTIDE SEQUENCE [LARGE SCALE GENOMIC DNA]</scope>
    <source>
        <strain evidence="7 8">KCTC 23349</strain>
    </source>
</reference>
<feature type="domain" description="Glucose-methanol-choline oxidoreductase N-terminal" evidence="6">
    <location>
        <begin position="253"/>
        <end position="267"/>
    </location>
</feature>
<name>A0A037ZL72_9RHOB</name>
<evidence type="ECO:0000256" key="2">
    <source>
        <dbReference type="ARBA" id="ARBA00010790"/>
    </source>
</evidence>
<keyword evidence="8" id="KW-1185">Reference proteome</keyword>
<dbReference type="PANTHER" id="PTHR11552">
    <property type="entry name" value="GLUCOSE-METHANOL-CHOLINE GMC OXIDOREDUCTASE"/>
    <property type="match status" value="1"/>
</dbReference>
<evidence type="ECO:0000313" key="8">
    <source>
        <dbReference type="Proteomes" id="UP000026249"/>
    </source>
</evidence>
<evidence type="ECO:0000256" key="4">
    <source>
        <dbReference type="ARBA" id="ARBA00022827"/>
    </source>
</evidence>
<feature type="binding site" evidence="5">
    <location>
        <position position="83"/>
    </location>
    <ligand>
        <name>FAD</name>
        <dbReference type="ChEBI" id="CHEBI:57692"/>
    </ligand>
</feature>
<dbReference type="STRING" id="1454373.ACMU_11085"/>
<dbReference type="EMBL" id="JFKE01000003">
    <property type="protein sequence ID" value="KAJ56287.1"/>
    <property type="molecule type" value="Genomic_DNA"/>
</dbReference>
<sequence length="534" mass="58547">MAGYDYIIIGSGTAGATLASRLSEDPAVRVLLLEGGGPDRGFWLKLPVGYYKSIYNARVSHLYRAQPDSGIANRRMDCPRGQVVGGSSAINGLIYIRGQHQDFDDWHDLGADGWSYRDVLPHFRAVETYNGRPSQYRGAHGPLQISDLRNQNAACNDWLRAASGYGLPQNEDFNGADSLGVGRYQLTPRGRWRDSAATAFLHPALKRPNLTMKVRARATEILFNKSRATGVRYVHRGKTNEVHADCEVILCGGAVQSPQLLQLSGIGPADLLREHGIPVRHDAPEVGANLQDHLQMRTIVEMSERGMSLNDHVRNPFSLAKMGLEWLIGARGPLTVGAGQVGGAACSKFAKNGRPDLQLFVMPLSVDKPGKPLHRYAGFTTSFWQCHPESRGSIEIAGRDPFADPIIRTNYLSSELDQNVMIEGLRMVRAIYNRPEFRGRWKHEIIPGAAHQSDAELLDAIRRVAATVYHLVGTCRMGRDDTAVVDPELRVKGVEGLRVVDASVMPKITSANTNAPTFMIAEKAADLIRSGSSA</sequence>
<evidence type="ECO:0000256" key="3">
    <source>
        <dbReference type="ARBA" id="ARBA00022630"/>
    </source>
</evidence>
<proteinExistence type="inferred from homology"/>
<keyword evidence="3" id="KW-0285">Flavoprotein</keyword>
<dbReference type="PROSITE" id="PS00624">
    <property type="entry name" value="GMC_OXRED_2"/>
    <property type="match status" value="1"/>
</dbReference>
<comment type="cofactor">
    <cofactor evidence="1 5">
        <name>FAD</name>
        <dbReference type="ChEBI" id="CHEBI:57692"/>
    </cofactor>
</comment>